<evidence type="ECO:0000313" key="2">
    <source>
        <dbReference type="EMBL" id="KAG0727281.1"/>
    </source>
</evidence>
<gene>
    <name evidence="2" type="ORF">GWK47_004033</name>
</gene>
<dbReference type="Gene3D" id="3.40.50.300">
    <property type="entry name" value="P-loop containing nucleotide triphosphate hydrolases"/>
    <property type="match status" value="1"/>
</dbReference>
<evidence type="ECO:0000256" key="1">
    <source>
        <dbReference type="SAM" id="MobiDB-lite"/>
    </source>
</evidence>
<dbReference type="Proteomes" id="UP000770661">
    <property type="component" value="Unassembled WGS sequence"/>
</dbReference>
<evidence type="ECO:0000313" key="3">
    <source>
        <dbReference type="Proteomes" id="UP000770661"/>
    </source>
</evidence>
<reference evidence="2" key="1">
    <citation type="submission" date="2020-07" db="EMBL/GenBank/DDBJ databases">
        <title>The High-quality genome of the commercially important snow crab, Chionoecetes opilio.</title>
        <authorList>
            <person name="Jeong J.-H."/>
            <person name="Ryu S."/>
        </authorList>
    </citation>
    <scope>NUCLEOTIDE SEQUENCE</scope>
    <source>
        <strain evidence="2">MADBK_172401_WGS</strain>
        <tissue evidence="2">Digestive gland</tissue>
    </source>
</reference>
<sequence length="112" mass="11709">MPCPLTLPSTASASEDTGGRHEPLITGVTITILPAPPRARANHHSPREGGLTLYEVTCKWIKGAGENTLSSVSCSLKAGDLLAVIGPVGAGKVRRFQGCQGDDCMHNVFISL</sequence>
<dbReference type="EMBL" id="JACEEZ010003560">
    <property type="protein sequence ID" value="KAG0727281.1"/>
    <property type="molecule type" value="Genomic_DNA"/>
</dbReference>
<dbReference type="InterPro" id="IPR027417">
    <property type="entry name" value="P-loop_NTPase"/>
</dbReference>
<feature type="region of interest" description="Disordered" evidence="1">
    <location>
        <begin position="1"/>
        <end position="21"/>
    </location>
</feature>
<organism evidence="2 3">
    <name type="scientific">Chionoecetes opilio</name>
    <name type="common">Atlantic snow crab</name>
    <name type="synonym">Cancer opilio</name>
    <dbReference type="NCBI Taxonomy" id="41210"/>
    <lineage>
        <taxon>Eukaryota</taxon>
        <taxon>Metazoa</taxon>
        <taxon>Ecdysozoa</taxon>
        <taxon>Arthropoda</taxon>
        <taxon>Crustacea</taxon>
        <taxon>Multicrustacea</taxon>
        <taxon>Malacostraca</taxon>
        <taxon>Eumalacostraca</taxon>
        <taxon>Eucarida</taxon>
        <taxon>Decapoda</taxon>
        <taxon>Pleocyemata</taxon>
        <taxon>Brachyura</taxon>
        <taxon>Eubrachyura</taxon>
        <taxon>Majoidea</taxon>
        <taxon>Majidae</taxon>
        <taxon>Chionoecetes</taxon>
    </lineage>
</organism>
<protein>
    <submittedName>
        <fullName evidence="2">Uncharacterized protein</fullName>
    </submittedName>
</protein>
<dbReference type="AlphaFoldDB" id="A0A8J4YQT6"/>
<name>A0A8J4YQT6_CHIOP</name>
<dbReference type="OrthoDB" id="10056452at2759"/>
<proteinExistence type="predicted"/>
<accession>A0A8J4YQT6</accession>
<comment type="caution">
    <text evidence="2">The sequence shown here is derived from an EMBL/GenBank/DDBJ whole genome shotgun (WGS) entry which is preliminary data.</text>
</comment>
<keyword evidence="3" id="KW-1185">Reference proteome</keyword>